<accession>A0AAE0SBE5</accession>
<gene>
    <name evidence="2" type="ORF">CHS0354_001928</name>
</gene>
<reference evidence="2" key="2">
    <citation type="journal article" date="2021" name="Genome Biol. Evol.">
        <title>Developing a high-quality reference genome for a parasitic bivalve with doubly uniparental inheritance (Bivalvia: Unionida).</title>
        <authorList>
            <person name="Smith C.H."/>
        </authorList>
    </citation>
    <scope>NUCLEOTIDE SEQUENCE</scope>
    <source>
        <strain evidence="2">CHS0354</strain>
        <tissue evidence="2">Mantle</tissue>
    </source>
</reference>
<organism evidence="2 3">
    <name type="scientific">Potamilus streckersoni</name>
    <dbReference type="NCBI Taxonomy" id="2493646"/>
    <lineage>
        <taxon>Eukaryota</taxon>
        <taxon>Metazoa</taxon>
        <taxon>Spiralia</taxon>
        <taxon>Lophotrochozoa</taxon>
        <taxon>Mollusca</taxon>
        <taxon>Bivalvia</taxon>
        <taxon>Autobranchia</taxon>
        <taxon>Heteroconchia</taxon>
        <taxon>Palaeoheterodonta</taxon>
        <taxon>Unionida</taxon>
        <taxon>Unionoidea</taxon>
        <taxon>Unionidae</taxon>
        <taxon>Ambleminae</taxon>
        <taxon>Lampsilini</taxon>
        <taxon>Potamilus</taxon>
    </lineage>
</organism>
<dbReference type="PANTHER" id="PTHR35972">
    <property type="entry name" value="SINGLE-PASS MEMBRANE AND COILED-COIL DOMAIN-CONTAINING PROTEIN 3"/>
    <property type="match status" value="1"/>
</dbReference>
<dbReference type="InterPro" id="IPR040004">
    <property type="entry name" value="SMCO3"/>
</dbReference>
<name>A0AAE0SBE5_9BIVA</name>
<reference evidence="2" key="1">
    <citation type="journal article" date="2021" name="Genome Biol. Evol.">
        <title>A High-Quality Reference Genome for a Parasitic Bivalve with Doubly Uniparental Inheritance (Bivalvia: Unionida).</title>
        <authorList>
            <person name="Smith C.H."/>
        </authorList>
    </citation>
    <scope>NUCLEOTIDE SEQUENCE</scope>
    <source>
        <strain evidence="2">CHS0354</strain>
    </source>
</reference>
<dbReference type="AlphaFoldDB" id="A0AAE0SBE5"/>
<evidence type="ECO:0000313" key="2">
    <source>
        <dbReference type="EMBL" id="KAK3588603.1"/>
    </source>
</evidence>
<comment type="caution">
    <text evidence="2">The sequence shown here is derived from an EMBL/GenBank/DDBJ whole genome shotgun (WGS) entry which is preliminary data.</text>
</comment>
<keyword evidence="3" id="KW-1185">Reference proteome</keyword>
<dbReference type="EMBL" id="JAEAOA010000183">
    <property type="protein sequence ID" value="KAK3588603.1"/>
    <property type="molecule type" value="Genomic_DNA"/>
</dbReference>
<keyword evidence="1" id="KW-1133">Transmembrane helix</keyword>
<keyword evidence="1" id="KW-0472">Membrane</keyword>
<keyword evidence="1" id="KW-0812">Transmembrane</keyword>
<feature type="transmembrane region" description="Helical" evidence="1">
    <location>
        <begin position="118"/>
        <end position="135"/>
    </location>
</feature>
<evidence type="ECO:0000256" key="1">
    <source>
        <dbReference type="SAM" id="Phobius"/>
    </source>
</evidence>
<evidence type="ECO:0000313" key="3">
    <source>
        <dbReference type="Proteomes" id="UP001195483"/>
    </source>
</evidence>
<sequence length="223" mass="25752">MCWSDIFLGNSKKITMLEECGTLKTLFGNCFKAVNHLIDRIEENFPGEKLEKIYVRSSACLGDNCIIIIQRVRQIEKLLEERNFEVETQMDTKLFKELKDRSRKFEIKVIKISNSKSLLIGIVIGFVLAFVYWTIKCMGDSTIEDILNFGMIKIIGFVLLMIAVLYVGITMVLSIIFWSSRREKLNRAVEEYARAVEDFGRVASTFCWNIGKVIELIEVHNNM</sequence>
<dbReference type="Proteomes" id="UP001195483">
    <property type="component" value="Unassembled WGS sequence"/>
</dbReference>
<protein>
    <submittedName>
        <fullName evidence="2">Uncharacterized protein</fullName>
    </submittedName>
</protein>
<reference evidence="2" key="3">
    <citation type="submission" date="2023-05" db="EMBL/GenBank/DDBJ databases">
        <authorList>
            <person name="Smith C.H."/>
        </authorList>
    </citation>
    <scope>NUCLEOTIDE SEQUENCE</scope>
    <source>
        <strain evidence="2">CHS0354</strain>
        <tissue evidence="2">Mantle</tissue>
    </source>
</reference>
<feature type="transmembrane region" description="Helical" evidence="1">
    <location>
        <begin position="155"/>
        <end position="178"/>
    </location>
</feature>
<proteinExistence type="predicted"/>
<dbReference type="PANTHER" id="PTHR35972:SF1">
    <property type="entry name" value="SINGLE-PASS MEMBRANE AND COILED-COIL DOMAIN-CONTAINING PROTEIN 3"/>
    <property type="match status" value="1"/>
</dbReference>